<protein>
    <recommendedName>
        <fullName evidence="3">Head-tail adaptor protein</fullName>
    </recommendedName>
</protein>
<dbReference type="NCBIfam" id="TIGR01563">
    <property type="entry name" value="gp16_SPP1"/>
    <property type="match status" value="1"/>
</dbReference>
<dbReference type="InterPro" id="IPR008767">
    <property type="entry name" value="Phage_SPP1_head-tail_adaptor"/>
</dbReference>
<comment type="caution">
    <text evidence="1">The sequence shown here is derived from an EMBL/GenBank/DDBJ whole genome shotgun (WGS) entry which is preliminary data.</text>
</comment>
<accession>A0ABQ4LN24</accession>
<evidence type="ECO:0008006" key="3">
    <source>
        <dbReference type="Google" id="ProtNLM"/>
    </source>
</evidence>
<gene>
    <name evidence="1" type="ORF">J21TS7_62340</name>
</gene>
<dbReference type="Pfam" id="PF05521">
    <property type="entry name" value="Phage_HCP"/>
    <property type="match status" value="1"/>
</dbReference>
<sequence length="124" mass="14261">MAKRLQSNDLNRRITIQRKGRTEDDAGYPIPGAKEWEDVITLWANREPLRGREFFAAAADQAEITVRYRIWYRSGITSDMRIVDGKSVINGVEKDRIYDIVTVLDDVFDDRSETHLMVSQVSNG</sequence>
<evidence type="ECO:0000313" key="1">
    <source>
        <dbReference type="EMBL" id="GIO57916.1"/>
    </source>
</evidence>
<dbReference type="RefSeq" id="WP_212985939.1">
    <property type="nucleotide sequence ID" value="NZ_BORU01000005.1"/>
</dbReference>
<evidence type="ECO:0000313" key="2">
    <source>
        <dbReference type="Proteomes" id="UP000676601"/>
    </source>
</evidence>
<reference evidence="1 2" key="1">
    <citation type="submission" date="2021-03" db="EMBL/GenBank/DDBJ databases">
        <title>Antimicrobial resistance genes in bacteria isolated from Japanese honey, and their potential for conferring macrolide and lincosamide resistance in the American foulbrood pathogen Paenibacillus larvae.</title>
        <authorList>
            <person name="Okamoto M."/>
            <person name="Kumagai M."/>
            <person name="Kanamori H."/>
            <person name="Takamatsu D."/>
        </authorList>
    </citation>
    <scope>NUCLEOTIDE SEQUENCE [LARGE SCALE GENOMIC DNA]</scope>
    <source>
        <strain evidence="1 2">J21TS7</strain>
    </source>
</reference>
<keyword evidence="2" id="KW-1185">Reference proteome</keyword>
<dbReference type="InterPro" id="IPR038666">
    <property type="entry name" value="SSP1_head-tail_sf"/>
</dbReference>
<dbReference type="EMBL" id="BORU01000005">
    <property type="protein sequence ID" value="GIO57916.1"/>
    <property type="molecule type" value="Genomic_DNA"/>
</dbReference>
<name>A0ABQ4LN24_9BACL</name>
<dbReference type="Gene3D" id="2.40.10.270">
    <property type="entry name" value="Bacteriophage SPP1 head-tail adaptor protein"/>
    <property type="match status" value="1"/>
</dbReference>
<proteinExistence type="predicted"/>
<dbReference type="Proteomes" id="UP000676601">
    <property type="component" value="Unassembled WGS sequence"/>
</dbReference>
<organism evidence="1 2">
    <name type="scientific">Paenibacillus cineris</name>
    <dbReference type="NCBI Taxonomy" id="237530"/>
    <lineage>
        <taxon>Bacteria</taxon>
        <taxon>Bacillati</taxon>
        <taxon>Bacillota</taxon>
        <taxon>Bacilli</taxon>
        <taxon>Bacillales</taxon>
        <taxon>Paenibacillaceae</taxon>
        <taxon>Paenibacillus</taxon>
    </lineage>
</organism>